<evidence type="ECO:0000313" key="12">
    <source>
        <dbReference type="Proteomes" id="UP000009315"/>
    </source>
</evidence>
<dbReference type="RefSeq" id="WP_008412042.1">
    <property type="nucleotide sequence ID" value="NZ_CAOS01000011.1"/>
</dbReference>
<feature type="domain" description="Spore germination GerAC-like C-terminal" evidence="9">
    <location>
        <begin position="229"/>
        <end position="388"/>
    </location>
</feature>
<keyword evidence="12" id="KW-1185">Reference proteome</keyword>
<dbReference type="PANTHER" id="PTHR35789:SF1">
    <property type="entry name" value="SPORE GERMINATION PROTEIN B3"/>
    <property type="match status" value="1"/>
</dbReference>
<feature type="chain" id="PRO_5038564145" evidence="8">
    <location>
        <begin position="22"/>
        <end position="403"/>
    </location>
</feature>
<dbReference type="NCBIfam" id="TIGR02887">
    <property type="entry name" value="spore_ger_x_C"/>
    <property type="match status" value="1"/>
</dbReference>
<dbReference type="PANTHER" id="PTHR35789">
    <property type="entry name" value="SPORE GERMINATION PROTEIN B3"/>
    <property type="match status" value="1"/>
</dbReference>
<dbReference type="STRING" id="1121428.DESHY_40105"/>
<keyword evidence="3" id="KW-0309">Germination</keyword>
<keyword evidence="5" id="KW-0472">Membrane</keyword>
<evidence type="ECO:0000259" key="9">
    <source>
        <dbReference type="Pfam" id="PF05504"/>
    </source>
</evidence>
<dbReference type="InterPro" id="IPR008844">
    <property type="entry name" value="Spore_GerAC-like"/>
</dbReference>
<evidence type="ECO:0000256" key="8">
    <source>
        <dbReference type="SAM" id="SignalP"/>
    </source>
</evidence>
<dbReference type="Pfam" id="PF05504">
    <property type="entry name" value="Spore_GerAC"/>
    <property type="match status" value="1"/>
</dbReference>
<evidence type="ECO:0000256" key="2">
    <source>
        <dbReference type="ARBA" id="ARBA00007886"/>
    </source>
</evidence>
<evidence type="ECO:0000256" key="6">
    <source>
        <dbReference type="ARBA" id="ARBA00023139"/>
    </source>
</evidence>
<proteinExistence type="inferred from homology"/>
<dbReference type="Proteomes" id="UP000009315">
    <property type="component" value="Unassembled WGS sequence"/>
</dbReference>
<feature type="signal peptide" evidence="8">
    <location>
        <begin position="1"/>
        <end position="21"/>
    </location>
</feature>
<dbReference type="Pfam" id="PF25198">
    <property type="entry name" value="Spore_GerAC_N"/>
    <property type="match status" value="1"/>
</dbReference>
<sequence>MAVRLARLVLLLFLFANLTGCWDLREAEQTAIVVGFGIDRREDGAIQLVVQTVRPQTVGAAGGGGGSDQPSYHNWYATGATLFDAVRNLALQCPNQFFWSHNQVIIISERLARQGVREVLDFLERDPEFKQSTWLLVARQQSIADILEAGESNRQPPAKALADIINLRQRVAKYAVVNLGDFYQLLESPGQEPHTAGVTFFEGIMKPKEQIAKTVAQASKIFEQHVIDTAVFRGDRLVGWLNPTESRGLLWIKGEVQEGLVVTSYQNKKIVFEILHSTAKIKPQVLDGRLVIKIDIKTHCNLAEASPGIYKLDEAVKKQLEQLVAAQIKQEVMAAVSRCQELNSDAPGFAGAVHRSMPGTWQQGLAEQWPEMFPQLAVQVTVQPVIQGLGLTTTSLNPGQKYR</sequence>
<comment type="caution">
    <text evidence="11">The sequence shown here is derived from an EMBL/GenBank/DDBJ whole genome shotgun (WGS) entry which is preliminary data.</text>
</comment>
<dbReference type="GO" id="GO:0009847">
    <property type="term" value="P:spore germination"/>
    <property type="evidence" value="ECO:0007669"/>
    <property type="project" value="InterPro"/>
</dbReference>
<evidence type="ECO:0000256" key="7">
    <source>
        <dbReference type="ARBA" id="ARBA00023288"/>
    </source>
</evidence>
<keyword evidence="6" id="KW-0564">Palmitate</keyword>
<evidence type="ECO:0000313" key="11">
    <source>
        <dbReference type="EMBL" id="CCO08555.1"/>
    </source>
</evidence>
<dbReference type="Gene3D" id="6.20.190.10">
    <property type="entry name" value="Nutrient germinant receptor protein C, domain 1"/>
    <property type="match status" value="1"/>
</dbReference>
<dbReference type="Gene3D" id="3.30.300.210">
    <property type="entry name" value="Nutrient germinant receptor protein C, domain 3"/>
    <property type="match status" value="1"/>
</dbReference>
<gene>
    <name evidence="11" type="ORF">DESHY_40105</name>
</gene>
<comment type="subcellular location">
    <subcellularLocation>
        <location evidence="1">Membrane</location>
        <topology evidence="1">Lipid-anchor</topology>
    </subcellularLocation>
</comment>
<dbReference type="InterPro" id="IPR038501">
    <property type="entry name" value="Spore_GerAC_C_sf"/>
</dbReference>
<reference evidence="11 12" key="1">
    <citation type="journal article" date="2013" name="Genome Announc.">
        <title>Genome Sequence of the Sulfate-Reducing Bacterium Desulfotomaculum hydrothermale Lam5(T).</title>
        <authorList>
            <person name="Amin O."/>
            <person name="Fardeau M.L."/>
            <person name="Valette O."/>
            <person name="Hirschler-Rea A."/>
            <person name="Barbe V."/>
            <person name="Medigue C."/>
            <person name="Vacherie B."/>
            <person name="Ollivier B."/>
            <person name="Bertin P.N."/>
            <person name="Dolla A."/>
        </authorList>
    </citation>
    <scope>NUCLEOTIDE SEQUENCE [LARGE SCALE GENOMIC DNA]</scope>
    <source>
        <strain evidence="12">Lam5 / DSM 18033</strain>
    </source>
</reference>
<evidence type="ECO:0000256" key="3">
    <source>
        <dbReference type="ARBA" id="ARBA00022544"/>
    </source>
</evidence>
<comment type="similarity">
    <text evidence="2">Belongs to the GerABKC lipoprotein family.</text>
</comment>
<protein>
    <submittedName>
        <fullName evidence="11">Germination protein, Ger(X)C family</fullName>
    </submittedName>
</protein>
<evidence type="ECO:0000256" key="4">
    <source>
        <dbReference type="ARBA" id="ARBA00022729"/>
    </source>
</evidence>
<keyword evidence="4 8" id="KW-0732">Signal</keyword>
<organism evidence="11 12">
    <name type="scientific">Desulforamulus hydrothermalis Lam5 = DSM 18033</name>
    <dbReference type="NCBI Taxonomy" id="1121428"/>
    <lineage>
        <taxon>Bacteria</taxon>
        <taxon>Bacillati</taxon>
        <taxon>Bacillota</taxon>
        <taxon>Clostridia</taxon>
        <taxon>Eubacteriales</taxon>
        <taxon>Peptococcaceae</taxon>
        <taxon>Desulforamulus</taxon>
    </lineage>
</organism>
<accession>K8DZS7</accession>
<evidence type="ECO:0000256" key="5">
    <source>
        <dbReference type="ARBA" id="ARBA00023136"/>
    </source>
</evidence>
<name>K8DZS7_9FIRM</name>
<dbReference type="AlphaFoldDB" id="K8DZS7"/>
<dbReference type="OrthoDB" id="9816067at2"/>
<dbReference type="EMBL" id="CAOS01000011">
    <property type="protein sequence ID" value="CCO08555.1"/>
    <property type="molecule type" value="Genomic_DNA"/>
</dbReference>
<dbReference type="eggNOG" id="ENOG502Z9N7">
    <property type="taxonomic scope" value="Bacteria"/>
</dbReference>
<evidence type="ECO:0000259" key="10">
    <source>
        <dbReference type="Pfam" id="PF25198"/>
    </source>
</evidence>
<keyword evidence="7" id="KW-0449">Lipoprotein</keyword>
<dbReference type="GO" id="GO:0016020">
    <property type="term" value="C:membrane"/>
    <property type="evidence" value="ECO:0007669"/>
    <property type="project" value="UniProtKB-SubCell"/>
</dbReference>
<feature type="domain" description="Spore germination protein N-terminal" evidence="10">
    <location>
        <begin position="24"/>
        <end position="194"/>
    </location>
</feature>
<dbReference type="InterPro" id="IPR046953">
    <property type="entry name" value="Spore_GerAC-like_C"/>
</dbReference>
<evidence type="ECO:0000256" key="1">
    <source>
        <dbReference type="ARBA" id="ARBA00004635"/>
    </source>
</evidence>
<dbReference type="InterPro" id="IPR057336">
    <property type="entry name" value="GerAC_N"/>
</dbReference>